<evidence type="ECO:0000256" key="1">
    <source>
        <dbReference type="PROSITE-ProRule" id="PRU00122"/>
    </source>
</evidence>
<reference evidence="3" key="1">
    <citation type="submission" date="2023-05" db="EMBL/GenBank/DDBJ databases">
        <authorList>
            <person name="Stuckert A."/>
        </authorList>
    </citation>
    <scope>NUCLEOTIDE SEQUENCE</scope>
</reference>
<dbReference type="PANTHER" id="PTHR15036">
    <property type="entry name" value="PIKACHURIN-LIKE PROTEIN"/>
    <property type="match status" value="1"/>
</dbReference>
<dbReference type="InterPro" id="IPR001791">
    <property type="entry name" value="Laminin_G"/>
</dbReference>
<dbReference type="EMBL" id="CATNWA010017659">
    <property type="protein sequence ID" value="CAI9602203.1"/>
    <property type="molecule type" value="Genomic_DNA"/>
</dbReference>
<dbReference type="InterPro" id="IPR050372">
    <property type="entry name" value="Neurexin-related_CASP"/>
</dbReference>
<keyword evidence="4" id="KW-1185">Reference proteome</keyword>
<dbReference type="InterPro" id="IPR013320">
    <property type="entry name" value="ConA-like_dom_sf"/>
</dbReference>
<dbReference type="SMART" id="SM00282">
    <property type="entry name" value="LamG"/>
    <property type="match status" value="1"/>
</dbReference>
<dbReference type="Pfam" id="PF02210">
    <property type="entry name" value="Laminin_G_2"/>
    <property type="match status" value="1"/>
</dbReference>
<sequence length="124" mass="13404">MVNGYVVLRFDCGSGTAVIRSEKPVSLGQWHELRVSRTAKNGLLQVDSQKQVEGKSEGGFTQIKCNPDIYIGGVPDYDTVKKNSGVLRPFSGSIQKLILNDRIMNLVAGLFSGVNLINAAHPCA</sequence>
<dbReference type="CDD" id="cd00110">
    <property type="entry name" value="LamG"/>
    <property type="match status" value="1"/>
</dbReference>
<dbReference type="PROSITE" id="PS50025">
    <property type="entry name" value="LAM_G_DOMAIN"/>
    <property type="match status" value="1"/>
</dbReference>
<comment type="caution">
    <text evidence="3">The sequence shown here is derived from an EMBL/GenBank/DDBJ whole genome shotgun (WGS) entry which is preliminary data.</text>
</comment>
<protein>
    <recommendedName>
        <fullName evidence="2">Laminin G domain-containing protein</fullName>
    </recommendedName>
</protein>
<evidence type="ECO:0000313" key="3">
    <source>
        <dbReference type="EMBL" id="CAI9602203.1"/>
    </source>
</evidence>
<dbReference type="Gene3D" id="2.60.120.200">
    <property type="match status" value="1"/>
</dbReference>
<comment type="caution">
    <text evidence="1">Lacks conserved residue(s) required for the propagation of feature annotation.</text>
</comment>
<feature type="domain" description="Laminin G" evidence="2">
    <location>
        <begin position="1"/>
        <end position="123"/>
    </location>
</feature>
<proteinExistence type="predicted"/>
<evidence type="ECO:0000259" key="2">
    <source>
        <dbReference type="PROSITE" id="PS50025"/>
    </source>
</evidence>
<evidence type="ECO:0000313" key="4">
    <source>
        <dbReference type="Proteomes" id="UP001162483"/>
    </source>
</evidence>
<feature type="non-terminal residue" evidence="3">
    <location>
        <position position="124"/>
    </location>
</feature>
<dbReference type="Proteomes" id="UP001162483">
    <property type="component" value="Unassembled WGS sequence"/>
</dbReference>
<name>A0ABN9FYL5_9NEOB</name>
<accession>A0ABN9FYL5</accession>
<gene>
    <name evidence="3" type="ORF">SPARVUS_LOCUS13098159</name>
</gene>
<organism evidence="3 4">
    <name type="scientific">Staurois parvus</name>
    <dbReference type="NCBI Taxonomy" id="386267"/>
    <lineage>
        <taxon>Eukaryota</taxon>
        <taxon>Metazoa</taxon>
        <taxon>Chordata</taxon>
        <taxon>Craniata</taxon>
        <taxon>Vertebrata</taxon>
        <taxon>Euteleostomi</taxon>
        <taxon>Amphibia</taxon>
        <taxon>Batrachia</taxon>
        <taxon>Anura</taxon>
        <taxon>Neobatrachia</taxon>
        <taxon>Ranoidea</taxon>
        <taxon>Ranidae</taxon>
        <taxon>Staurois</taxon>
    </lineage>
</organism>
<dbReference type="SUPFAM" id="SSF49899">
    <property type="entry name" value="Concanavalin A-like lectins/glucanases"/>
    <property type="match status" value="1"/>
</dbReference>
<dbReference type="PANTHER" id="PTHR15036:SF88">
    <property type="entry name" value="PIKACHURIN"/>
    <property type="match status" value="1"/>
</dbReference>